<sequence length="41" mass="4295">MGGAVEWADLAQDSKAIVSLWSDGARAPPFDCESVVSLAPF</sequence>
<reference evidence="1" key="1">
    <citation type="submission" date="2019-08" db="EMBL/GenBank/DDBJ databases">
        <authorList>
            <person name="Zhou D."/>
            <person name="Chen F."/>
        </authorList>
    </citation>
    <scope>NUCLEOTIDE SEQUENCE</scope>
    <source>
        <strain evidence="1">150716811</strain>
        <plasmid evidence="1">p716811-VIM</plasmid>
    </source>
</reference>
<accession>A0A6B7Q029</accession>
<organism evidence="1">
    <name type="scientific">Pseudomonas putida</name>
    <name type="common">Arthrobacter siderocapsulatus</name>
    <dbReference type="NCBI Taxonomy" id="303"/>
    <lineage>
        <taxon>Bacteria</taxon>
        <taxon>Pseudomonadati</taxon>
        <taxon>Pseudomonadota</taxon>
        <taxon>Gammaproteobacteria</taxon>
        <taxon>Pseudomonadales</taxon>
        <taxon>Pseudomonadaceae</taxon>
        <taxon>Pseudomonas</taxon>
    </lineage>
</organism>
<evidence type="ECO:0000313" key="1">
    <source>
        <dbReference type="EMBL" id="QFX76647.1"/>
    </source>
</evidence>
<dbReference type="EMBL" id="MN310372">
    <property type="protein sequence ID" value="QFX76647.1"/>
    <property type="molecule type" value="Genomic_DNA"/>
</dbReference>
<protein>
    <submittedName>
        <fullName evidence="1">Uncharacterized protein</fullName>
    </submittedName>
</protein>
<keyword evidence="1" id="KW-0614">Plasmid</keyword>
<dbReference type="AlphaFoldDB" id="A0A6B7Q029"/>
<name>A0A6B7Q029_PSEPU</name>
<geneLocation type="plasmid" evidence="1">
    <name>p716811-VIM</name>
</geneLocation>
<proteinExistence type="predicted"/>